<evidence type="ECO:0000256" key="6">
    <source>
        <dbReference type="ARBA" id="ARBA00022723"/>
    </source>
</evidence>
<evidence type="ECO:0000313" key="19">
    <source>
        <dbReference type="WBParaSite" id="PSU_v2.g4503.t1"/>
    </source>
</evidence>
<dbReference type="PANTHER" id="PTHR45792">
    <property type="entry name" value="DIACYLGLYCEROL LIPASE HOMOLOG-RELATED"/>
    <property type="match status" value="1"/>
</dbReference>
<organism evidence="18 19">
    <name type="scientific">Panagrolaimus superbus</name>
    <dbReference type="NCBI Taxonomy" id="310955"/>
    <lineage>
        <taxon>Eukaryota</taxon>
        <taxon>Metazoa</taxon>
        <taxon>Ecdysozoa</taxon>
        <taxon>Nematoda</taxon>
        <taxon>Chromadorea</taxon>
        <taxon>Rhabditida</taxon>
        <taxon>Tylenchina</taxon>
        <taxon>Panagrolaimomorpha</taxon>
        <taxon>Panagrolaimoidea</taxon>
        <taxon>Panagrolaimidae</taxon>
        <taxon>Panagrolaimus</taxon>
    </lineage>
</organism>
<evidence type="ECO:0000256" key="13">
    <source>
        <dbReference type="ARBA" id="ARBA00024531"/>
    </source>
</evidence>
<keyword evidence="3" id="KW-1003">Cell membrane</keyword>
<protein>
    <recommendedName>
        <fullName evidence="14">sn-1-specific diacylglycerol lipase</fullName>
        <ecNumber evidence="14">3.1.1.116</ecNumber>
    </recommendedName>
</protein>
<comment type="subcellular location">
    <subcellularLocation>
        <location evidence="2">Cell membrane</location>
        <topology evidence="2">Multi-pass membrane protein</topology>
    </subcellularLocation>
</comment>
<dbReference type="Pfam" id="PF01764">
    <property type="entry name" value="Lipase_3"/>
    <property type="match status" value="1"/>
</dbReference>
<evidence type="ECO:0000256" key="8">
    <source>
        <dbReference type="ARBA" id="ARBA00022837"/>
    </source>
</evidence>
<keyword evidence="6" id="KW-0479">Metal-binding</keyword>
<dbReference type="InterPro" id="IPR029058">
    <property type="entry name" value="AB_hydrolase_fold"/>
</dbReference>
<dbReference type="WBParaSite" id="PSU_v2.g4503.t1">
    <property type="protein sequence ID" value="PSU_v2.g4503.t1"/>
    <property type="gene ID" value="PSU_v2.g4503"/>
</dbReference>
<evidence type="ECO:0000256" key="15">
    <source>
        <dbReference type="SAM" id="MobiDB-lite"/>
    </source>
</evidence>
<dbReference type="EC" id="3.1.1.116" evidence="14"/>
<evidence type="ECO:0000256" key="11">
    <source>
        <dbReference type="ARBA" id="ARBA00023098"/>
    </source>
</evidence>
<feature type="region of interest" description="Disordered" evidence="15">
    <location>
        <begin position="554"/>
        <end position="578"/>
    </location>
</feature>
<feature type="transmembrane region" description="Helical" evidence="16">
    <location>
        <begin position="54"/>
        <end position="79"/>
    </location>
</feature>
<comment type="catalytic activity">
    <reaction evidence="13">
        <text>a 1,2-diacyl-sn-glycerol + H2O = a 2-acylglycerol + a fatty acid + H(+)</text>
        <dbReference type="Rhea" id="RHEA:33275"/>
        <dbReference type="ChEBI" id="CHEBI:15377"/>
        <dbReference type="ChEBI" id="CHEBI:15378"/>
        <dbReference type="ChEBI" id="CHEBI:17389"/>
        <dbReference type="ChEBI" id="CHEBI:17815"/>
        <dbReference type="ChEBI" id="CHEBI:28868"/>
        <dbReference type="EC" id="3.1.1.116"/>
    </reaction>
    <physiologicalReaction direction="left-to-right" evidence="13">
        <dbReference type="Rhea" id="RHEA:33276"/>
    </physiologicalReaction>
</comment>
<evidence type="ECO:0000256" key="2">
    <source>
        <dbReference type="ARBA" id="ARBA00004651"/>
    </source>
</evidence>
<evidence type="ECO:0000259" key="17">
    <source>
        <dbReference type="Pfam" id="PF01764"/>
    </source>
</evidence>
<evidence type="ECO:0000256" key="16">
    <source>
        <dbReference type="SAM" id="Phobius"/>
    </source>
</evidence>
<keyword evidence="5 16" id="KW-0812">Transmembrane</keyword>
<dbReference type="Proteomes" id="UP000887577">
    <property type="component" value="Unplaced"/>
</dbReference>
<evidence type="ECO:0000256" key="9">
    <source>
        <dbReference type="ARBA" id="ARBA00022963"/>
    </source>
</evidence>
<dbReference type="GO" id="GO:0019369">
    <property type="term" value="P:arachidonate metabolic process"/>
    <property type="evidence" value="ECO:0007669"/>
    <property type="project" value="TreeGrafter"/>
</dbReference>
<dbReference type="GO" id="GO:0004806">
    <property type="term" value="F:triacylglycerol lipase activity"/>
    <property type="evidence" value="ECO:0007669"/>
    <property type="project" value="TreeGrafter"/>
</dbReference>
<dbReference type="GO" id="GO:0022008">
    <property type="term" value="P:neurogenesis"/>
    <property type="evidence" value="ECO:0007669"/>
    <property type="project" value="TreeGrafter"/>
</dbReference>
<keyword evidence="7" id="KW-0378">Hydrolase</keyword>
<dbReference type="GO" id="GO:0046340">
    <property type="term" value="P:diacylglycerol catabolic process"/>
    <property type="evidence" value="ECO:0007669"/>
    <property type="project" value="TreeGrafter"/>
</dbReference>
<name>A0A914Z2M6_9BILA</name>
<evidence type="ECO:0000256" key="7">
    <source>
        <dbReference type="ARBA" id="ARBA00022801"/>
    </source>
</evidence>
<dbReference type="Gene3D" id="3.40.50.1820">
    <property type="entry name" value="alpha/beta hydrolase"/>
    <property type="match status" value="1"/>
</dbReference>
<sequence>MPSLKAFGRRWNIASDDFVFPEISEGFIRLAWVAVTCGIFAYHNPFNCKSISWFIYVMILVGLNIITAILCFTLAAFSARGSILESDARKHVTTMIYVRLPVLLIEFIWTVFTTAFVFRVFGEEDFCYFIYGMRVTVLLEWVLIFSVFFGVFVVFNPHGDRRIDPAMIETNYWRKRLRLCKVGADSEMRNALDDIATLMASFFVGHDFVLSDIVSGLLLVVHSPHTVVNESKVLSARPPMPFWMLLPENLATVSRFLDLATAVYGWPSYMFNNLGCMPWIRLFRRLQCCRTCRGEELVSIESDNCCSCHTSAFILESALEHTDLAFVSFRNKLYLTPFVVLTDHQTHSIVITIRGSASIMDLITDLSLNSELFSVNVDSDPILRQDTTLDNGEVRVHRGMLNAASYVNETLKANRVLEDLLVLNPNYQIVVCGHSLGAGIGALLTLLLKQQYPNIRCYSFSPPGCVISKNGMKEMENHVLSVIVGDDLVPRISYQSLFRLKKKIDREVYSTSKAKYEILIKGFFKLFFSSHWKLHDTDSTDTETRDSRCLIEDGQSARSSYGSSDDPPPIEEHEVDENEKNEVITDSFRVQLYPPGRLAHFSCIDDNIELRWIEPEFLSDIQLTGSIVADHFPYRMRRVIKKASEDHTLNLTSVVSSG</sequence>
<evidence type="ECO:0000256" key="1">
    <source>
        <dbReference type="ARBA" id="ARBA00001913"/>
    </source>
</evidence>
<evidence type="ECO:0000256" key="14">
    <source>
        <dbReference type="ARBA" id="ARBA00026104"/>
    </source>
</evidence>
<dbReference type="GO" id="GO:0046872">
    <property type="term" value="F:metal ion binding"/>
    <property type="evidence" value="ECO:0007669"/>
    <property type="project" value="UniProtKB-KW"/>
</dbReference>
<evidence type="ECO:0000313" key="18">
    <source>
        <dbReference type="Proteomes" id="UP000887577"/>
    </source>
</evidence>
<dbReference type="CDD" id="cd00519">
    <property type="entry name" value="Lipase_3"/>
    <property type="match status" value="1"/>
</dbReference>
<keyword evidence="11" id="KW-0443">Lipid metabolism</keyword>
<dbReference type="SUPFAM" id="SSF53474">
    <property type="entry name" value="alpha/beta-Hydrolases"/>
    <property type="match status" value="1"/>
</dbReference>
<feature type="transmembrane region" description="Helical" evidence="16">
    <location>
        <begin position="128"/>
        <end position="155"/>
    </location>
</feature>
<accession>A0A914Z2M6</accession>
<dbReference type="GO" id="GO:0005737">
    <property type="term" value="C:cytoplasm"/>
    <property type="evidence" value="ECO:0007669"/>
    <property type="project" value="TreeGrafter"/>
</dbReference>
<evidence type="ECO:0000256" key="5">
    <source>
        <dbReference type="ARBA" id="ARBA00022692"/>
    </source>
</evidence>
<feature type="transmembrane region" description="Helical" evidence="16">
    <location>
        <begin position="26"/>
        <end position="42"/>
    </location>
</feature>
<dbReference type="InterPro" id="IPR052214">
    <property type="entry name" value="DAG_Lipase-Related"/>
</dbReference>
<feature type="domain" description="Fungal lipase-type" evidence="17">
    <location>
        <begin position="350"/>
        <end position="495"/>
    </location>
</feature>
<evidence type="ECO:0000256" key="10">
    <source>
        <dbReference type="ARBA" id="ARBA00022989"/>
    </source>
</evidence>
<reference evidence="19" key="1">
    <citation type="submission" date="2022-11" db="UniProtKB">
        <authorList>
            <consortium name="WormBaseParasite"/>
        </authorList>
    </citation>
    <scope>IDENTIFICATION</scope>
</reference>
<keyword evidence="8" id="KW-0106">Calcium</keyword>
<keyword evidence="10 16" id="KW-1133">Transmembrane helix</keyword>
<dbReference type="InterPro" id="IPR002921">
    <property type="entry name" value="Fungal_lipase-type"/>
</dbReference>
<evidence type="ECO:0000256" key="3">
    <source>
        <dbReference type="ARBA" id="ARBA00022475"/>
    </source>
</evidence>
<dbReference type="GO" id="GO:0005886">
    <property type="term" value="C:plasma membrane"/>
    <property type="evidence" value="ECO:0007669"/>
    <property type="project" value="UniProtKB-SubCell"/>
</dbReference>
<keyword evidence="12 16" id="KW-0472">Membrane</keyword>
<dbReference type="PANTHER" id="PTHR45792:SF2">
    <property type="entry name" value="DIACYLGLYCEROL LIPASE-BETA"/>
    <property type="match status" value="1"/>
</dbReference>
<keyword evidence="4" id="KW-0597">Phosphoprotein</keyword>
<proteinExistence type="predicted"/>
<evidence type="ECO:0000256" key="12">
    <source>
        <dbReference type="ARBA" id="ARBA00023136"/>
    </source>
</evidence>
<feature type="transmembrane region" description="Helical" evidence="16">
    <location>
        <begin position="100"/>
        <end position="122"/>
    </location>
</feature>
<comment type="cofactor">
    <cofactor evidence="1">
        <name>Ca(2+)</name>
        <dbReference type="ChEBI" id="CHEBI:29108"/>
    </cofactor>
</comment>
<keyword evidence="9" id="KW-0442">Lipid degradation</keyword>
<keyword evidence="18" id="KW-1185">Reference proteome</keyword>
<evidence type="ECO:0000256" key="4">
    <source>
        <dbReference type="ARBA" id="ARBA00022553"/>
    </source>
</evidence>
<dbReference type="AlphaFoldDB" id="A0A914Z2M6"/>